<evidence type="ECO:0000313" key="1">
    <source>
        <dbReference type="EMBL" id="MDS1820767.1"/>
    </source>
</evidence>
<dbReference type="EMBL" id="JAUHGG010000003">
    <property type="protein sequence ID" value="MDS1820767.1"/>
    <property type="molecule type" value="Genomic_DNA"/>
</dbReference>
<comment type="caution">
    <text evidence="1">The sequence shown here is derived from an EMBL/GenBank/DDBJ whole genome shotgun (WGS) entry which is preliminary data.</text>
</comment>
<dbReference type="RefSeq" id="WP_311019545.1">
    <property type="nucleotide sequence ID" value="NZ_JAUHGG010000003.1"/>
</dbReference>
<evidence type="ECO:0000313" key="2">
    <source>
        <dbReference type="Proteomes" id="UP001253193"/>
    </source>
</evidence>
<proteinExistence type="predicted"/>
<gene>
    <name evidence="1" type="ORF">QX249_08855</name>
</gene>
<organism evidence="1 2">
    <name type="scientific">Vibrio parahaemolyticus</name>
    <dbReference type="NCBI Taxonomy" id="670"/>
    <lineage>
        <taxon>Bacteria</taxon>
        <taxon>Pseudomonadati</taxon>
        <taxon>Pseudomonadota</taxon>
        <taxon>Gammaproteobacteria</taxon>
        <taxon>Vibrionales</taxon>
        <taxon>Vibrionaceae</taxon>
        <taxon>Vibrio</taxon>
    </lineage>
</organism>
<name>A0AAW8PX08_VIBPH</name>
<protein>
    <submittedName>
        <fullName evidence="1">Uncharacterized protein</fullName>
    </submittedName>
</protein>
<sequence>MTNNNILKISDYKHLKKTAPSGRLTKPSQAQIENKIYDTIIKASGLPDFSENIEYYQWYASVYCFSGACELRDLSVEKKLMSSNPSMQLPY</sequence>
<dbReference type="AlphaFoldDB" id="A0AAW8PX08"/>
<dbReference type="Proteomes" id="UP001253193">
    <property type="component" value="Unassembled WGS sequence"/>
</dbReference>
<accession>A0AAW8PX08</accession>
<reference evidence="1" key="1">
    <citation type="submission" date="2023-06" db="EMBL/GenBank/DDBJ databases">
        <title>Genomic Diversity of Vibrio spp. and Metagenomic Analysis of Pathogens in Florida Gulf Coastal Waters Following Hurricane Ian.</title>
        <authorList>
            <person name="Brumfield K.D."/>
        </authorList>
    </citation>
    <scope>NUCLEOTIDE SEQUENCE</scope>
    <source>
        <strain evidence="1">WBS2B-138</strain>
    </source>
</reference>